<dbReference type="GO" id="GO:0009697">
    <property type="term" value="P:salicylic acid biosynthetic process"/>
    <property type="evidence" value="ECO:0007669"/>
    <property type="project" value="TreeGrafter"/>
</dbReference>
<dbReference type="GO" id="GO:0004106">
    <property type="term" value="F:chorismate mutase activity"/>
    <property type="evidence" value="ECO:0007669"/>
    <property type="project" value="InterPro"/>
</dbReference>
<dbReference type="InterPro" id="IPR051331">
    <property type="entry name" value="Chorismate_mutase-related"/>
</dbReference>
<dbReference type="PANTHER" id="PTHR38041:SF1">
    <property type="entry name" value="CHORISMATE MUTASE"/>
    <property type="match status" value="1"/>
</dbReference>
<sequence length="94" mass="10980">MENKSDLTALRAAIDEIDRQLLDLFCQRMEVVAQVGLYKKAQGLPVLHPAREQEILERVRHNCPDEMGDYASDYFAQMMRISREYQQHILKGDQ</sequence>
<keyword evidence="1" id="KW-0413">Isomerase</keyword>
<dbReference type="PANTHER" id="PTHR38041">
    <property type="entry name" value="CHORISMATE MUTASE"/>
    <property type="match status" value="1"/>
</dbReference>
<evidence type="ECO:0000256" key="1">
    <source>
        <dbReference type="ARBA" id="ARBA00023235"/>
    </source>
</evidence>
<evidence type="ECO:0000313" key="3">
    <source>
        <dbReference type="EMBL" id="SCJ79483.1"/>
    </source>
</evidence>
<dbReference type="NCBIfam" id="TIGR01805">
    <property type="entry name" value="CM_mono_grmpos"/>
    <property type="match status" value="1"/>
</dbReference>
<dbReference type="InterPro" id="IPR002701">
    <property type="entry name" value="CM_II_prokaryot"/>
</dbReference>
<dbReference type="PROSITE" id="PS51168">
    <property type="entry name" value="CHORISMATE_MUT_2"/>
    <property type="match status" value="1"/>
</dbReference>
<protein>
    <submittedName>
        <fullName evidence="3">T-protein</fullName>
    </submittedName>
</protein>
<reference evidence="3" key="1">
    <citation type="submission" date="2015-09" db="EMBL/GenBank/DDBJ databases">
        <authorList>
            <consortium name="Pathogen Informatics"/>
        </authorList>
    </citation>
    <scope>NUCLEOTIDE SEQUENCE</scope>
    <source>
        <strain evidence="3">2789STDY5834896</strain>
    </source>
</reference>
<dbReference type="AlphaFoldDB" id="A0A1C6JBF5"/>
<dbReference type="Gene3D" id="1.20.59.10">
    <property type="entry name" value="Chorismate mutase"/>
    <property type="match status" value="1"/>
</dbReference>
<dbReference type="InterPro" id="IPR011279">
    <property type="entry name" value="Chorismate_mutase_GmP"/>
</dbReference>
<dbReference type="SUPFAM" id="SSF48600">
    <property type="entry name" value="Chorismate mutase II"/>
    <property type="match status" value="1"/>
</dbReference>
<accession>A0A1C6JBF5</accession>
<organism evidence="3">
    <name type="scientific">uncultured Anaerotruncus sp</name>
    <dbReference type="NCBI Taxonomy" id="905011"/>
    <lineage>
        <taxon>Bacteria</taxon>
        <taxon>Bacillati</taxon>
        <taxon>Bacillota</taxon>
        <taxon>Clostridia</taxon>
        <taxon>Eubacteriales</taxon>
        <taxon>Oscillospiraceae</taxon>
        <taxon>Anaerotruncus</taxon>
        <taxon>environmental samples</taxon>
    </lineage>
</organism>
<proteinExistence type="predicted"/>
<name>A0A1C6JBF5_9FIRM</name>
<dbReference type="SMART" id="SM00830">
    <property type="entry name" value="CM_2"/>
    <property type="match status" value="1"/>
</dbReference>
<evidence type="ECO:0000259" key="2">
    <source>
        <dbReference type="PROSITE" id="PS51168"/>
    </source>
</evidence>
<gene>
    <name evidence="3" type="primary">tyrA</name>
    <name evidence="3" type="ORF">SAMEA3545359_02069</name>
</gene>
<dbReference type="Pfam" id="PF01817">
    <property type="entry name" value="CM_2"/>
    <property type="match status" value="1"/>
</dbReference>
<dbReference type="EMBL" id="FMHG01000001">
    <property type="protein sequence ID" value="SCJ79483.1"/>
    <property type="molecule type" value="Genomic_DNA"/>
</dbReference>
<feature type="domain" description="Chorismate mutase" evidence="2">
    <location>
        <begin position="1"/>
        <end position="90"/>
    </location>
</feature>
<dbReference type="InterPro" id="IPR036263">
    <property type="entry name" value="Chorismate_II_sf"/>
</dbReference>
<dbReference type="GO" id="GO:0046417">
    <property type="term" value="P:chorismate metabolic process"/>
    <property type="evidence" value="ECO:0007669"/>
    <property type="project" value="InterPro"/>
</dbReference>
<dbReference type="InterPro" id="IPR036979">
    <property type="entry name" value="CM_dom_sf"/>
</dbReference>